<evidence type="ECO:0000313" key="2">
    <source>
        <dbReference type="Proteomes" id="UP001148662"/>
    </source>
</evidence>
<evidence type="ECO:0000313" key="1">
    <source>
        <dbReference type="EMBL" id="KAJ3558643.1"/>
    </source>
</evidence>
<dbReference type="EMBL" id="JANHOG010000075">
    <property type="protein sequence ID" value="KAJ3558643.1"/>
    <property type="molecule type" value="Genomic_DNA"/>
</dbReference>
<protein>
    <submittedName>
        <fullName evidence="1">Uncharacterized protein</fullName>
    </submittedName>
</protein>
<gene>
    <name evidence="1" type="ORF">NM688_g800</name>
</gene>
<sequence length="525" mass="58717">MLSFNLAGSLTTIAADIIAIVTIWVKTYRHVRQAASVGVNAGFSSVLIQYGTLNFLLPNIVISRFLINLRKVDSPGSDNMSRFSQFSVPKFWMPSGLPEVLGNLGPIFSLNLGGQPAVVISDVKIVADLLDCRSICYSGRPRFVMAGEVLTKGMFLPLLSDNYRWRQMRRAIHDGINTDTLTSACSLQADLSASLVLRILEDPTHFKKHFTHTSGSMMLHTIYGWSSSRIETDGELVIRAAGDFVQHVMQMMMPRVRLVEIVPAILSLPEFLVGWKREGQAWFEHDSRMFVSLLEDVRSDVRADFSEECLGATLVRTEKRGLNTLEQAWTAGTALVRGADTMATAMLVFVLAMLLHLDVMHRAQQSIDAIVSRERLPVMADKERLPYLQAIVKEIHRWRPITPLGAPRVSSQVHITMMSRRRDLRSFHYRMIETHGYGHMTFGAGRRICPGRELVNQALFIQCATLLWAFSIEPVADEDGQPIMPSSTECVDKGLFVQPAPFQCRFTPRGPEVASVIRATTQQDG</sequence>
<accession>A0ACC1TDB4</accession>
<reference evidence="1" key="1">
    <citation type="submission" date="2022-07" db="EMBL/GenBank/DDBJ databases">
        <title>Genome Sequence of Phlebia brevispora.</title>
        <authorList>
            <person name="Buettner E."/>
        </authorList>
    </citation>
    <scope>NUCLEOTIDE SEQUENCE</scope>
    <source>
        <strain evidence="1">MPL23</strain>
    </source>
</reference>
<keyword evidence="2" id="KW-1185">Reference proteome</keyword>
<organism evidence="1 2">
    <name type="scientific">Phlebia brevispora</name>
    <dbReference type="NCBI Taxonomy" id="194682"/>
    <lineage>
        <taxon>Eukaryota</taxon>
        <taxon>Fungi</taxon>
        <taxon>Dikarya</taxon>
        <taxon>Basidiomycota</taxon>
        <taxon>Agaricomycotina</taxon>
        <taxon>Agaricomycetes</taxon>
        <taxon>Polyporales</taxon>
        <taxon>Meruliaceae</taxon>
        <taxon>Phlebia</taxon>
    </lineage>
</organism>
<dbReference type="Proteomes" id="UP001148662">
    <property type="component" value="Unassembled WGS sequence"/>
</dbReference>
<comment type="caution">
    <text evidence="1">The sequence shown here is derived from an EMBL/GenBank/DDBJ whole genome shotgun (WGS) entry which is preliminary data.</text>
</comment>
<proteinExistence type="predicted"/>
<name>A0ACC1TDB4_9APHY</name>